<accession>A0A7J7MIH0</accession>
<dbReference type="AlphaFoldDB" id="A0A7J7MIH0"/>
<evidence type="ECO:0000259" key="1">
    <source>
        <dbReference type="Pfam" id="PF11955"/>
    </source>
</evidence>
<dbReference type="Pfam" id="PF11955">
    <property type="entry name" value="PORR"/>
    <property type="match status" value="1"/>
</dbReference>
<dbReference type="GO" id="GO:0003723">
    <property type="term" value="F:RNA binding"/>
    <property type="evidence" value="ECO:0007669"/>
    <property type="project" value="InterPro"/>
</dbReference>
<dbReference type="OrthoDB" id="657547at2759"/>
<dbReference type="PANTHER" id="PTHR31476:SF9">
    <property type="entry name" value="PROTEIN ROOT PRIMORDIUM DEFECTIVE 1"/>
    <property type="match status" value="1"/>
</dbReference>
<comment type="caution">
    <text evidence="2">The sequence shown here is derived from an EMBL/GenBank/DDBJ whole genome shotgun (WGS) entry which is preliminary data.</text>
</comment>
<gene>
    <name evidence="2" type="ORF">GIB67_020010</name>
</gene>
<dbReference type="InterPro" id="IPR045040">
    <property type="entry name" value="PORR_fam"/>
</dbReference>
<protein>
    <recommendedName>
        <fullName evidence="1">PORR domain-containing protein</fullName>
    </recommendedName>
</protein>
<evidence type="ECO:0000313" key="2">
    <source>
        <dbReference type="EMBL" id="KAF6154528.1"/>
    </source>
</evidence>
<name>A0A7J7MIH0_9MAGN</name>
<evidence type="ECO:0000313" key="3">
    <source>
        <dbReference type="Proteomes" id="UP000541444"/>
    </source>
</evidence>
<dbReference type="Proteomes" id="UP000541444">
    <property type="component" value="Unassembled WGS sequence"/>
</dbReference>
<dbReference type="EMBL" id="JACGCM010001496">
    <property type="protein sequence ID" value="KAF6154528.1"/>
    <property type="molecule type" value="Genomic_DNA"/>
</dbReference>
<reference evidence="2 3" key="1">
    <citation type="journal article" date="2020" name="IScience">
        <title>Genome Sequencing of the Endangered Kingdonia uniflora (Circaeasteraceae, Ranunculales) Reveals Potential Mechanisms of Evolutionary Specialization.</title>
        <authorList>
            <person name="Sun Y."/>
            <person name="Deng T."/>
            <person name="Zhang A."/>
            <person name="Moore M.J."/>
            <person name="Landis J.B."/>
            <person name="Lin N."/>
            <person name="Zhang H."/>
            <person name="Zhang X."/>
            <person name="Huang J."/>
            <person name="Zhang X."/>
            <person name="Sun H."/>
            <person name="Wang H."/>
        </authorList>
    </citation>
    <scope>NUCLEOTIDE SEQUENCE [LARGE SCALE GENOMIC DNA]</scope>
    <source>
        <strain evidence="2">TB1705</strain>
        <tissue evidence="2">Leaf</tissue>
    </source>
</reference>
<organism evidence="2 3">
    <name type="scientific">Kingdonia uniflora</name>
    <dbReference type="NCBI Taxonomy" id="39325"/>
    <lineage>
        <taxon>Eukaryota</taxon>
        <taxon>Viridiplantae</taxon>
        <taxon>Streptophyta</taxon>
        <taxon>Embryophyta</taxon>
        <taxon>Tracheophyta</taxon>
        <taxon>Spermatophyta</taxon>
        <taxon>Magnoliopsida</taxon>
        <taxon>Ranunculales</taxon>
        <taxon>Circaeasteraceae</taxon>
        <taxon>Kingdonia</taxon>
    </lineage>
</organism>
<dbReference type="InterPro" id="IPR021099">
    <property type="entry name" value="PORR_domain"/>
</dbReference>
<feature type="domain" description="PORR" evidence="1">
    <location>
        <begin position="2"/>
        <end position="217"/>
    </location>
</feature>
<dbReference type="PANTHER" id="PTHR31476">
    <property type="entry name" value="PROTEIN WHAT'S THIS FACTOR 1 HOMOLOG, CHLOROPLASTIC"/>
    <property type="match status" value="1"/>
</dbReference>
<keyword evidence="3" id="KW-1185">Reference proteome</keyword>
<sequence length="239" mass="28601">MFGLPNNFEYSTILKHPQYFRLFDAEEARNKYIEIAELEYEHDPKVLKDPNLIVCAIERLWEREYRERRVEAENIGFAFNVKFPPGFKINKYHKITVWVWQQLPYWSSYEDIFGYDLRSIEARKCLEKRGVAMIYELFSITVEKKLALERITHFRMAMDLPKEFLLQHQGGFYISARGNQGKLHTVFLRDTYWRGDLVEPNELNFARRKLAELIKMSSGKYMWRYLCFLVLGPGRSNDS</sequence>
<proteinExistence type="predicted"/>